<keyword evidence="2" id="KW-1185">Reference proteome</keyword>
<dbReference type="InterPro" id="IPR040521">
    <property type="entry name" value="KDZ"/>
</dbReference>
<reference evidence="1 2" key="1">
    <citation type="submission" date="2014-09" db="EMBL/GenBank/DDBJ databases">
        <authorList>
            <person name="Ellenberger Sabrina"/>
        </authorList>
    </citation>
    <scope>NUCLEOTIDE SEQUENCE [LARGE SCALE GENOMIC DNA]</scope>
    <source>
        <strain evidence="1 2">CBS 412.66</strain>
    </source>
</reference>
<dbReference type="Pfam" id="PF18758">
    <property type="entry name" value="KDZ"/>
    <property type="match status" value="1"/>
</dbReference>
<evidence type="ECO:0008006" key="3">
    <source>
        <dbReference type="Google" id="ProtNLM"/>
    </source>
</evidence>
<protein>
    <recommendedName>
        <fullName evidence="3">CxC1-like cysteine cluster associated with KDZ transposases domain-containing protein</fullName>
    </recommendedName>
</protein>
<name>A0A0B7N9F2_9FUNG</name>
<proteinExistence type="predicted"/>
<dbReference type="Proteomes" id="UP000054107">
    <property type="component" value="Unassembled WGS sequence"/>
</dbReference>
<dbReference type="AlphaFoldDB" id="A0A0B7N9F2"/>
<organism evidence="1 2">
    <name type="scientific">Parasitella parasitica</name>
    <dbReference type="NCBI Taxonomy" id="35722"/>
    <lineage>
        <taxon>Eukaryota</taxon>
        <taxon>Fungi</taxon>
        <taxon>Fungi incertae sedis</taxon>
        <taxon>Mucoromycota</taxon>
        <taxon>Mucoromycotina</taxon>
        <taxon>Mucoromycetes</taxon>
        <taxon>Mucorales</taxon>
        <taxon>Mucorineae</taxon>
        <taxon>Mucoraceae</taxon>
        <taxon>Parasitella</taxon>
    </lineage>
</organism>
<gene>
    <name evidence="1" type="primary">PARPA_05922.1 scaffold 20170</name>
</gene>
<dbReference type="PANTHER" id="PTHR33096">
    <property type="entry name" value="CXC2 DOMAIN-CONTAINING PROTEIN"/>
    <property type="match status" value="1"/>
</dbReference>
<dbReference type="PANTHER" id="PTHR33096:SF1">
    <property type="entry name" value="CXC1-LIKE CYSTEINE CLUSTER ASSOCIATED WITH KDZ TRANSPOSASES DOMAIN-CONTAINING PROTEIN"/>
    <property type="match status" value="1"/>
</dbReference>
<accession>A0A0B7N9F2</accession>
<evidence type="ECO:0000313" key="2">
    <source>
        <dbReference type="Proteomes" id="UP000054107"/>
    </source>
</evidence>
<dbReference type="OrthoDB" id="3253684at2759"/>
<dbReference type="STRING" id="35722.A0A0B7N9F2"/>
<sequence length="537" mass="61425">MGKRNILIEDNDNELYSGAEIIVDSPTKIKHAKKPANKQRLSQQKRSSEFIQICMFDTDMYDLNDMNDACDDILDDKAEIGSSKKDKKPKNDFWKEQSSLLINLYLKSFEYHVGYSSPTLCVPETLKKPVDCDCAKRDVAKVAVFTIFARHILNVSRCIHCPLMDTLILMQVIPAATINPESRVHFSVFEFLHHMKKNAFVSNHAFRRAMDSYNLILSNYSLNFLPLPAIFNLMNAPRLGISMDGNFQLKRRKQKNSSKDPADLFEAGILGKSKNEKSVWGSLADVNEFAGENFCAVEELDSEFEALKNSQGNASSKRRNENGVFNVSCARHGCVMRLYDIFKGEERKYPLAGVRHILSTMPEDQKILIMYDIVCACIKDSRAFPELSNKQLTYYYRYLPLAKTDGESVERYWSFARHCIDQVRSMGKLTRHALLTDIAVHFNDCKMDDLPQQINKKFFAAKKAVEKMNMNAQIFVDLGLNWKEHVDSISKNAKEMDVEQIFLQIEDGLTFEEDEAKFAVAAYKHLIINQPGYGVTR</sequence>
<evidence type="ECO:0000313" key="1">
    <source>
        <dbReference type="EMBL" id="CEP12015.1"/>
    </source>
</evidence>
<dbReference type="EMBL" id="LN727224">
    <property type="protein sequence ID" value="CEP12015.1"/>
    <property type="molecule type" value="Genomic_DNA"/>
</dbReference>